<feature type="domain" description="YknX-like C-terminal permuted SH3-like" evidence="6">
    <location>
        <begin position="336"/>
        <end position="402"/>
    </location>
</feature>
<dbReference type="SUPFAM" id="SSF111369">
    <property type="entry name" value="HlyD-like secretion proteins"/>
    <property type="match status" value="1"/>
</dbReference>
<feature type="coiled-coil region" evidence="2">
    <location>
        <begin position="123"/>
        <end position="202"/>
    </location>
</feature>
<dbReference type="PANTHER" id="PTHR30469:SF38">
    <property type="entry name" value="HLYD FAMILY SECRETION PROTEIN"/>
    <property type="match status" value="1"/>
</dbReference>
<dbReference type="STRING" id="596152.DesU5LDRAFT_3397"/>
<dbReference type="Pfam" id="PF25954">
    <property type="entry name" value="Beta-barrel_RND_2"/>
    <property type="match status" value="1"/>
</dbReference>
<name>I2Q5G5_9BACT</name>
<feature type="transmembrane region" description="Helical" evidence="3">
    <location>
        <begin position="31"/>
        <end position="49"/>
    </location>
</feature>
<dbReference type="HOGENOM" id="CLU_018816_1_2_7"/>
<evidence type="ECO:0000259" key="6">
    <source>
        <dbReference type="Pfam" id="PF25989"/>
    </source>
</evidence>
<dbReference type="GO" id="GO:0015562">
    <property type="term" value="F:efflux transmembrane transporter activity"/>
    <property type="evidence" value="ECO:0007669"/>
    <property type="project" value="TreeGrafter"/>
</dbReference>
<evidence type="ECO:0000256" key="1">
    <source>
        <dbReference type="ARBA" id="ARBA00009477"/>
    </source>
</evidence>
<feature type="domain" description="Multidrug resistance protein MdtA-like alpha-helical hairpin" evidence="4">
    <location>
        <begin position="130"/>
        <end position="190"/>
    </location>
</feature>
<dbReference type="Gene3D" id="1.10.287.470">
    <property type="entry name" value="Helix hairpin bin"/>
    <property type="match status" value="1"/>
</dbReference>
<dbReference type="PANTHER" id="PTHR30469">
    <property type="entry name" value="MULTIDRUG RESISTANCE PROTEIN MDTA"/>
    <property type="match status" value="1"/>
</dbReference>
<dbReference type="Gene3D" id="2.40.30.170">
    <property type="match status" value="1"/>
</dbReference>
<accession>I2Q5G5</accession>
<dbReference type="Gene3D" id="2.40.50.100">
    <property type="match status" value="1"/>
</dbReference>
<gene>
    <name evidence="7" type="ORF">DesU5LDRAFT_3397</name>
</gene>
<dbReference type="EMBL" id="JH600068">
    <property type="protein sequence ID" value="EIG55021.1"/>
    <property type="molecule type" value="Genomic_DNA"/>
</dbReference>
<dbReference type="InterPro" id="IPR058792">
    <property type="entry name" value="Beta-barrel_RND_2"/>
</dbReference>
<sequence length="406" mass="42872">MSDTLDALRIAGDDKAAPGAAGPRRRRRKRWPFVLALLVAAGVLAYVLSPRSFVVEAATVSLAYPSRTITKLTASGYIVAQRKASLATKATAQLVWLGVEEGSRVKKGDILARLESADVEAAQSQARHDLEAARYQIASAEAELVDARLNYARMKKLVAGDYVARSEHDAAKARQDKAEAALAQAKANLAARASALRQAEAERSYTDLEAPFDAVVLTKNADVGDIISPLGASSTSKAAVVTIADMGSLAAEVDVSEASLHLVAAGEPCEILLDAIPSERFPGTVHMIVPTADRTKATVLVKVRFDVLDPRVLPEMSAKVAFLSRPLGPDERTPRVAVPGAAVVDRDGRTAVFVIKDGKAVLTPVTLGETLGDMRAVTSGAEVGWRVVLSPPEKLRSGDAVTLAEG</sequence>
<dbReference type="AlphaFoldDB" id="I2Q5G5"/>
<keyword evidence="3" id="KW-0812">Transmembrane</keyword>
<feature type="domain" description="CusB-like beta-barrel" evidence="5">
    <location>
        <begin position="252"/>
        <end position="322"/>
    </location>
</feature>
<reference evidence="7" key="1">
    <citation type="submission" date="2011-11" db="EMBL/GenBank/DDBJ databases">
        <title>Improved High-Quality Draft sequence of Desulfovibrio sp. U5L.</title>
        <authorList>
            <consortium name="US DOE Joint Genome Institute"/>
            <person name="Lucas S."/>
            <person name="Han J."/>
            <person name="Lapidus A."/>
            <person name="Cheng J.-F."/>
            <person name="Goodwin L."/>
            <person name="Pitluck S."/>
            <person name="Peters L."/>
            <person name="Ovchinnikova G."/>
            <person name="Held B."/>
            <person name="Detter J.C."/>
            <person name="Han C."/>
            <person name="Tapia R."/>
            <person name="Land M."/>
            <person name="Hauser L."/>
            <person name="Kyrpides N."/>
            <person name="Ivanova N."/>
            <person name="Pagani I."/>
            <person name="Gabster J."/>
            <person name="Walker C."/>
            <person name="Stolyar S."/>
            <person name="Stahl D."/>
            <person name="Arkin A."/>
            <person name="Dehal P."/>
            <person name="Hazen T."/>
            <person name="Woyke T."/>
        </authorList>
    </citation>
    <scope>NUCLEOTIDE SEQUENCE [LARGE SCALE GENOMIC DNA]</scope>
    <source>
        <strain evidence="7">U5L</strain>
    </source>
</reference>
<keyword evidence="3" id="KW-0472">Membrane</keyword>
<evidence type="ECO:0000256" key="3">
    <source>
        <dbReference type="SAM" id="Phobius"/>
    </source>
</evidence>
<evidence type="ECO:0000259" key="5">
    <source>
        <dbReference type="Pfam" id="PF25954"/>
    </source>
</evidence>
<dbReference type="OrthoDB" id="9789643at2"/>
<dbReference type="InterPro" id="IPR006143">
    <property type="entry name" value="RND_pump_MFP"/>
</dbReference>
<dbReference type="Pfam" id="PF25989">
    <property type="entry name" value="YknX_C"/>
    <property type="match status" value="1"/>
</dbReference>
<dbReference type="InterPro" id="IPR058624">
    <property type="entry name" value="MdtA-like_HH"/>
</dbReference>
<dbReference type="eggNOG" id="COG0845">
    <property type="taxonomic scope" value="Bacteria"/>
</dbReference>
<dbReference type="Pfam" id="PF25876">
    <property type="entry name" value="HH_MFP_RND"/>
    <property type="match status" value="1"/>
</dbReference>
<dbReference type="NCBIfam" id="TIGR01730">
    <property type="entry name" value="RND_mfp"/>
    <property type="match status" value="1"/>
</dbReference>
<organism evidence="7">
    <name type="scientific">Desulfovibrio sp. U5L</name>
    <dbReference type="NCBI Taxonomy" id="596152"/>
    <lineage>
        <taxon>Bacteria</taxon>
        <taxon>Pseudomonadati</taxon>
        <taxon>Thermodesulfobacteriota</taxon>
        <taxon>Desulfovibrionia</taxon>
        <taxon>Desulfovibrionales</taxon>
        <taxon>Desulfovibrionaceae</taxon>
        <taxon>Desulfovibrio</taxon>
    </lineage>
</organism>
<keyword evidence="2" id="KW-0175">Coiled coil</keyword>
<proteinExistence type="inferred from homology"/>
<comment type="similarity">
    <text evidence="1">Belongs to the membrane fusion protein (MFP) (TC 8.A.1) family.</text>
</comment>
<dbReference type="GO" id="GO:1990281">
    <property type="term" value="C:efflux pump complex"/>
    <property type="evidence" value="ECO:0007669"/>
    <property type="project" value="TreeGrafter"/>
</dbReference>
<evidence type="ECO:0000259" key="4">
    <source>
        <dbReference type="Pfam" id="PF25876"/>
    </source>
</evidence>
<evidence type="ECO:0000313" key="7">
    <source>
        <dbReference type="EMBL" id="EIG55021.1"/>
    </source>
</evidence>
<dbReference type="InterPro" id="IPR058637">
    <property type="entry name" value="YknX-like_C"/>
</dbReference>
<dbReference type="Gene3D" id="2.40.420.20">
    <property type="match status" value="1"/>
</dbReference>
<evidence type="ECO:0000256" key="2">
    <source>
        <dbReference type="SAM" id="Coils"/>
    </source>
</evidence>
<keyword evidence="3" id="KW-1133">Transmembrane helix</keyword>
<protein>
    <submittedName>
        <fullName evidence="7">RND family efflux transporter, MFP subunit</fullName>
    </submittedName>
</protein>